<dbReference type="Proteomes" id="UP001189429">
    <property type="component" value="Unassembled WGS sequence"/>
</dbReference>
<comment type="caution">
    <text evidence="3">The sequence shown here is derived from an EMBL/GenBank/DDBJ whole genome shotgun (WGS) entry which is preliminary data.</text>
</comment>
<dbReference type="EMBL" id="CAUYUJ010007291">
    <property type="protein sequence ID" value="CAK0820208.1"/>
    <property type="molecule type" value="Genomic_DNA"/>
</dbReference>
<dbReference type="InterPro" id="IPR032396">
    <property type="entry name" value="SAS-6_N"/>
</dbReference>
<dbReference type="Gene3D" id="2.170.210.20">
    <property type="entry name" value="Spindle assembly abnormal protein 6, N-terminal domain"/>
    <property type="match status" value="1"/>
</dbReference>
<accession>A0ABN9RQS6</accession>
<evidence type="ECO:0000259" key="2">
    <source>
        <dbReference type="Pfam" id="PF16531"/>
    </source>
</evidence>
<feature type="region of interest" description="Disordered" evidence="1">
    <location>
        <begin position="1"/>
        <end position="64"/>
    </location>
</feature>
<sequence>SRLGGARARPRPPAGEAPRALEWGGAGGGLRGHGARGMSFAASSRADAERRGGRQPARGCASLETSARSSTSILDILDFSALGEEDPSLADGHRAVYDREVPFELRVQDAGVRPDEAGTLDAMRCKILLLGEEHDPENIRIEITSKNDIFFHYAHSVDAHGFRSMQDQQKLMIEFPDYLSVLIRMLNSCIMDPHVYLAVLAMRQDGSARLDFVQNLEYKFIELLSCDFLASSEEMVRQQVTFQYNSMSRRLEAMKTHLQDISELVKVKNPSLLLQLKRAARPRAGAAR</sequence>
<dbReference type="PANTHER" id="PTHR34230:SF2">
    <property type="entry name" value="SPINDLE ASSEMBLY ABNORMAL PROTEIN 6 N-TERMINAL DOMAIN-CONTAINING PROTEIN"/>
    <property type="match status" value="1"/>
</dbReference>
<name>A0ABN9RQS6_9DINO</name>
<keyword evidence="4" id="KW-1185">Reference proteome</keyword>
<feature type="domain" description="Spindle assembly abnormal protein 6 N-terminal" evidence="2">
    <location>
        <begin position="96"/>
        <end position="228"/>
    </location>
</feature>
<evidence type="ECO:0000313" key="4">
    <source>
        <dbReference type="Proteomes" id="UP001189429"/>
    </source>
</evidence>
<dbReference type="PANTHER" id="PTHR34230">
    <property type="entry name" value="ASSEMBLY ABNORMAL PROTEIN 6, PUTATIVE-RELATED"/>
    <property type="match status" value="1"/>
</dbReference>
<feature type="non-terminal residue" evidence="3">
    <location>
        <position position="1"/>
    </location>
</feature>
<proteinExistence type="predicted"/>
<protein>
    <recommendedName>
        <fullName evidence="2">Spindle assembly abnormal protein 6 N-terminal domain-containing protein</fullName>
    </recommendedName>
</protein>
<evidence type="ECO:0000256" key="1">
    <source>
        <dbReference type="SAM" id="MobiDB-lite"/>
    </source>
</evidence>
<dbReference type="Pfam" id="PF16531">
    <property type="entry name" value="SAS-6_N"/>
    <property type="match status" value="1"/>
</dbReference>
<gene>
    <name evidence="3" type="ORF">PCOR1329_LOCUS21986</name>
</gene>
<organism evidence="3 4">
    <name type="scientific">Prorocentrum cordatum</name>
    <dbReference type="NCBI Taxonomy" id="2364126"/>
    <lineage>
        <taxon>Eukaryota</taxon>
        <taxon>Sar</taxon>
        <taxon>Alveolata</taxon>
        <taxon>Dinophyceae</taxon>
        <taxon>Prorocentrales</taxon>
        <taxon>Prorocentraceae</taxon>
        <taxon>Prorocentrum</taxon>
    </lineage>
</organism>
<dbReference type="InterPro" id="IPR038558">
    <property type="entry name" value="SAS-6_N_sf"/>
</dbReference>
<dbReference type="CDD" id="cd10142">
    <property type="entry name" value="HD_SAS6_N"/>
    <property type="match status" value="1"/>
</dbReference>
<reference evidence="3" key="1">
    <citation type="submission" date="2023-10" db="EMBL/GenBank/DDBJ databases">
        <authorList>
            <person name="Chen Y."/>
            <person name="Shah S."/>
            <person name="Dougan E. K."/>
            <person name="Thang M."/>
            <person name="Chan C."/>
        </authorList>
    </citation>
    <scope>NUCLEOTIDE SEQUENCE [LARGE SCALE GENOMIC DNA]</scope>
</reference>
<evidence type="ECO:0000313" key="3">
    <source>
        <dbReference type="EMBL" id="CAK0820208.1"/>
    </source>
</evidence>